<sequence length="276" mass="30678">MNILKIILAILLFSMMTACAADSNNEPAAANGLDAKVKMNYDISSVEEAMSAKGITFNPRSSRQDWVLAGVKPHEYAVGSAREKSAPAEEASIYIFASEQQRKEGLADFHQQAEQYDMNNPKIYQKRNVLILYWTAGDPNKTIKLNENFTNATNSLRIVTEFTGFSSGNKEIPYTIRIGGGIYGGIAYEKGAVIESVDTHRSGKMHTIQIRGWRIPSAITVEYKGKYVEVNYTEGSSSHKENVLVSFRDESVDPSHIRIRLNGREQRAVGMTQGTE</sequence>
<organism evidence="2 3">
    <name type="scientific">Paenibacillus lacisoli</name>
    <dbReference type="NCBI Taxonomy" id="3064525"/>
    <lineage>
        <taxon>Bacteria</taxon>
        <taxon>Bacillati</taxon>
        <taxon>Bacillota</taxon>
        <taxon>Bacilli</taxon>
        <taxon>Bacillales</taxon>
        <taxon>Paenibacillaceae</taxon>
        <taxon>Paenibacillus</taxon>
    </lineage>
</organism>
<keyword evidence="1" id="KW-0732">Signal</keyword>
<evidence type="ECO:0000313" key="3">
    <source>
        <dbReference type="Proteomes" id="UP001240171"/>
    </source>
</evidence>
<gene>
    <name evidence="2" type="ORF">Q5741_13840</name>
</gene>
<dbReference type="Proteomes" id="UP001240171">
    <property type="component" value="Unassembled WGS sequence"/>
</dbReference>
<reference evidence="2 3" key="1">
    <citation type="submission" date="2023-07" db="EMBL/GenBank/DDBJ databases">
        <title>Paenibacillus sp. JX-17 nov. isolated from soil.</title>
        <authorList>
            <person name="Wan Y."/>
            <person name="Liu B."/>
        </authorList>
    </citation>
    <scope>NUCLEOTIDE SEQUENCE [LARGE SCALE GENOMIC DNA]</scope>
    <source>
        <strain evidence="2 3">JX-17</strain>
    </source>
</reference>
<evidence type="ECO:0008006" key="4">
    <source>
        <dbReference type="Google" id="ProtNLM"/>
    </source>
</evidence>
<keyword evidence="3" id="KW-1185">Reference proteome</keyword>
<evidence type="ECO:0000313" key="2">
    <source>
        <dbReference type="EMBL" id="MDO7907488.1"/>
    </source>
</evidence>
<dbReference type="EMBL" id="JAUQTB010000007">
    <property type="protein sequence ID" value="MDO7907488.1"/>
    <property type="molecule type" value="Genomic_DNA"/>
</dbReference>
<evidence type="ECO:0000256" key="1">
    <source>
        <dbReference type="SAM" id="SignalP"/>
    </source>
</evidence>
<proteinExistence type="predicted"/>
<name>A0ABT9CDY6_9BACL</name>
<feature type="chain" id="PRO_5047138936" description="DUF4652 domain-containing protein" evidence="1">
    <location>
        <begin position="21"/>
        <end position="276"/>
    </location>
</feature>
<feature type="signal peptide" evidence="1">
    <location>
        <begin position="1"/>
        <end position="20"/>
    </location>
</feature>
<comment type="caution">
    <text evidence="2">The sequence shown here is derived from an EMBL/GenBank/DDBJ whole genome shotgun (WGS) entry which is preliminary data.</text>
</comment>
<protein>
    <recommendedName>
        <fullName evidence="4">DUF4652 domain-containing protein</fullName>
    </recommendedName>
</protein>
<dbReference type="PROSITE" id="PS51257">
    <property type="entry name" value="PROKAR_LIPOPROTEIN"/>
    <property type="match status" value="1"/>
</dbReference>
<dbReference type="RefSeq" id="WP_305024697.1">
    <property type="nucleotide sequence ID" value="NZ_JAUQTB010000007.1"/>
</dbReference>
<accession>A0ABT9CDY6</accession>